<sequence>MTTYNDLTSLGPSQPVAELRCKLLKLDGTNLWEDGRLPILANLLPGDVVRCRPSALPFWRGAPFGVIVQVIEDPPYEDPIRYRYGSWLVWALVQEGLESSVAKALVKSPPKSDKHQHWDAYQRGIGTAVAVLDAPRQEAESVAGPPLSSKTSSDVDDPFSWRVASNNAPKGSMSASYIHDLEHLLKDVNSREIVGVDVETDIAGAEPNEVKDTLVGLSLVVGNKGVYYTRELLGELWPLLQRARLVGANIKYDLTVMTRAAAEDGYELSFTKDNVAGDSMVAAYLLCLPSGRLKDTVKSEYGHTMMTYDDVTGGGKLKISEVDPKVTASYCVADAWWAKKLEADLWDRMVAEGSHNGSSRSCVLYKDVDLPLIPVLVGMELRGMRFDRDKATLELNETIGNIDRTTYYINMRAKGTGFSVPDQRNVCRSCRNGKKKRATCTECSGVGALFSHTPVNPGSGQQISQWLFGTDKSLGHLGLPIQRVSRKTKTPSTDSLSLLRSKDLHPVVGMLLSYKHLVKYRGYLESWLEESERDGRLHSVFSNATVVSGRLSSKEPNLQQVSGSWRSMFTASEGKVLLAADESQFEVRIAAFQSRDPQLMKLVNAPSGTFEGDLHAQTMYHVFGIPISQHKEFSHIRQTAKVYNFMGLFYGAKPPSLVERIEKLALENPELNIKIPTVKEAAKALAGVKELYKVYSQEYVPTTIARARDRGNIFYTAFGRPRVIDYLTSGYKEEREAGEREGVNHTIQGTAADLMRKAMNLADTLEHGSLLAQNHDELIFDVDPDWLEWYTNRVRTVMELGQPLEGVPLVVDIRSGPTWAK</sequence>
<name>A0A0F9U4V2_9ZZZZ</name>
<reference evidence="3" key="1">
    <citation type="journal article" date="2015" name="Nature">
        <title>Complex archaea that bridge the gap between prokaryotes and eukaryotes.</title>
        <authorList>
            <person name="Spang A."/>
            <person name="Saw J.H."/>
            <person name="Jorgensen S.L."/>
            <person name="Zaremba-Niedzwiedzka K."/>
            <person name="Martijn J."/>
            <person name="Lind A.E."/>
            <person name="van Eijk R."/>
            <person name="Schleper C."/>
            <person name="Guy L."/>
            <person name="Ettema T.J."/>
        </authorList>
    </citation>
    <scope>NUCLEOTIDE SEQUENCE</scope>
</reference>
<dbReference type="SUPFAM" id="SSF56672">
    <property type="entry name" value="DNA/RNA polymerases"/>
    <property type="match status" value="1"/>
</dbReference>
<dbReference type="InterPro" id="IPR036397">
    <property type="entry name" value="RNaseH_sf"/>
</dbReference>
<dbReference type="PANTHER" id="PTHR10133:SF27">
    <property type="entry name" value="DNA POLYMERASE NU"/>
    <property type="match status" value="1"/>
</dbReference>
<evidence type="ECO:0000259" key="2">
    <source>
        <dbReference type="SMART" id="SM00482"/>
    </source>
</evidence>
<evidence type="ECO:0000313" key="3">
    <source>
        <dbReference type="EMBL" id="KKN82292.1"/>
    </source>
</evidence>
<dbReference type="GO" id="GO:0003887">
    <property type="term" value="F:DNA-directed DNA polymerase activity"/>
    <property type="evidence" value="ECO:0007669"/>
    <property type="project" value="InterPro"/>
</dbReference>
<dbReference type="Gene3D" id="1.20.1060.10">
    <property type="entry name" value="Taq DNA Polymerase, Chain T, domain 4"/>
    <property type="match status" value="1"/>
</dbReference>
<dbReference type="SMART" id="SM00482">
    <property type="entry name" value="POLAc"/>
    <property type="match status" value="1"/>
</dbReference>
<dbReference type="InterPro" id="IPR001098">
    <property type="entry name" value="DNA-dir_DNA_pol_A_palm_dom"/>
</dbReference>
<proteinExistence type="predicted"/>
<dbReference type="InterPro" id="IPR002298">
    <property type="entry name" value="DNA_polymerase_A"/>
</dbReference>
<dbReference type="Gene3D" id="3.30.420.10">
    <property type="entry name" value="Ribonuclease H-like superfamily/Ribonuclease H"/>
    <property type="match status" value="1"/>
</dbReference>
<evidence type="ECO:0000256" key="1">
    <source>
        <dbReference type="ARBA" id="ARBA00022705"/>
    </source>
</evidence>
<dbReference type="GO" id="GO:0006302">
    <property type="term" value="P:double-strand break repair"/>
    <property type="evidence" value="ECO:0007669"/>
    <property type="project" value="TreeGrafter"/>
</dbReference>
<dbReference type="EMBL" id="LAZR01000203">
    <property type="protein sequence ID" value="KKN82292.1"/>
    <property type="molecule type" value="Genomic_DNA"/>
</dbReference>
<dbReference type="GO" id="GO:0003677">
    <property type="term" value="F:DNA binding"/>
    <property type="evidence" value="ECO:0007669"/>
    <property type="project" value="InterPro"/>
</dbReference>
<dbReference type="Gene3D" id="3.30.70.370">
    <property type="match status" value="1"/>
</dbReference>
<dbReference type="SUPFAM" id="SSF53098">
    <property type="entry name" value="Ribonuclease H-like"/>
    <property type="match status" value="1"/>
</dbReference>
<organism evidence="3">
    <name type="scientific">marine sediment metagenome</name>
    <dbReference type="NCBI Taxonomy" id="412755"/>
    <lineage>
        <taxon>unclassified sequences</taxon>
        <taxon>metagenomes</taxon>
        <taxon>ecological metagenomes</taxon>
    </lineage>
</organism>
<comment type="caution">
    <text evidence="3">The sequence shown here is derived from an EMBL/GenBank/DDBJ whole genome shotgun (WGS) entry which is preliminary data.</text>
</comment>
<dbReference type="PRINTS" id="PR00868">
    <property type="entry name" value="DNAPOLI"/>
</dbReference>
<dbReference type="AlphaFoldDB" id="A0A0F9U4V2"/>
<dbReference type="PANTHER" id="PTHR10133">
    <property type="entry name" value="DNA POLYMERASE I"/>
    <property type="match status" value="1"/>
</dbReference>
<accession>A0A0F9U4V2</accession>
<dbReference type="Gene3D" id="1.10.150.20">
    <property type="entry name" value="5' to 3' exonuclease, C-terminal subdomain"/>
    <property type="match status" value="1"/>
</dbReference>
<dbReference type="Pfam" id="PF00476">
    <property type="entry name" value="DNA_pol_A"/>
    <property type="match status" value="1"/>
</dbReference>
<protein>
    <recommendedName>
        <fullName evidence="2">DNA-directed DNA polymerase family A palm domain-containing protein</fullName>
    </recommendedName>
</protein>
<feature type="domain" description="DNA-directed DNA polymerase family A palm" evidence="2">
    <location>
        <begin position="562"/>
        <end position="786"/>
    </location>
</feature>
<dbReference type="InterPro" id="IPR043502">
    <property type="entry name" value="DNA/RNA_pol_sf"/>
</dbReference>
<dbReference type="GO" id="GO:0006261">
    <property type="term" value="P:DNA-templated DNA replication"/>
    <property type="evidence" value="ECO:0007669"/>
    <property type="project" value="InterPro"/>
</dbReference>
<gene>
    <name evidence="3" type="ORF">LCGC14_0311050</name>
</gene>
<keyword evidence="1" id="KW-0235">DNA replication</keyword>
<dbReference type="InterPro" id="IPR012337">
    <property type="entry name" value="RNaseH-like_sf"/>
</dbReference>